<keyword evidence="8" id="KW-1185">Reference proteome</keyword>
<evidence type="ECO:0000256" key="2">
    <source>
        <dbReference type="ARBA" id="ARBA00022737"/>
    </source>
</evidence>
<feature type="region of interest" description="Disordered" evidence="5">
    <location>
        <begin position="650"/>
        <end position="685"/>
    </location>
</feature>
<feature type="compositionally biased region" description="Basic residues" evidence="5">
    <location>
        <begin position="807"/>
        <end position="820"/>
    </location>
</feature>
<comment type="subcellular location">
    <subcellularLocation>
        <location evidence="1">Nucleus</location>
    </subcellularLocation>
</comment>
<accession>A0A137PBF7</accession>
<gene>
    <name evidence="7" type="ORF">CONCODRAFT_77866</name>
</gene>
<evidence type="ECO:0000259" key="6">
    <source>
        <dbReference type="Pfam" id="PF05843"/>
    </source>
</evidence>
<sequence length="896" mass="102647">MRPDKIEQQLETDPYNTELWSMLLSQAHSGDDIYLVRDIYERVLGQFPTCARFWVGYAEFEMKNQDYTRLEQIFNKSLQTIPSLELWKVYLQYVRKRNSEPDGTPKGIEGRKTINEAYELGLQNIGLDKDSGSVWLEYLDFLKSSQTMNKWEEDQKVDMVRKVFQTALCIPLINIEQLWKDYDSFENQVNRMTAKTFLTQHSPTYMTARTALKELKSLTDPLQISLKSIPRPPDFSSKDVKLLNQWKSYIKWEQSNPLHFEQPDLLQSRIIFAFKQAQMALRFYPEIWFEFSQYYLKLSMASHAETTYKAASEANPTSVLLTCAYGEYLESNQNFAESKKVYENFIEEITKALEKITAKMEQELQNFDEQPLSLPPGEDQIPEGEIDGEYREKLRALERKKQSQRNELKKTFEDEMDKLKQKASLVWIHYMKFARRTDGIKGARAIFTQARKSQCISYHVFIYSALMEFYCGKDSVIPGKVFELGLKTYNEEPVYIVEYMKHLMRMNDDTNIRALFERSLNVITPEGAKPIWNTLIGFESLYGDLIAIQKLDERMADAYPSGSLTSRFADRTNFLNLNIESELGPITTVAPAEAETTTEKAKESATEEKAPVKGKMLLVSVQPAKFSKPDFPKWNFYKPSADVAASANANPGTPNAVPPPIASQTKDKPRAIPPPNVSHSHVMPPPAPLPANVPEAVGYLLSKLPAPTSYNGPIIPPEPLIDIIKTLRTAHPEHPPTGGHFPPPHMGHEFDGGNAGPHAQRSHHMPNPNFQAGPRPRPMPMQHHTPPQHVQHVPQAQHQHPNAPYNKHPRGNIRPVHPHFRPNNPQGQYNRPQPSHHPLQGGPEDANRARGRYNKRFRVGHSPHYPNEFQHPNQFQHPNNMNGSPNWQQGPPHHPM</sequence>
<dbReference type="OrthoDB" id="26282at2759"/>
<feature type="region of interest" description="Disordered" evidence="5">
    <location>
        <begin position="745"/>
        <end position="896"/>
    </location>
</feature>
<proteinExistence type="predicted"/>
<evidence type="ECO:0000256" key="4">
    <source>
        <dbReference type="SAM" id="Coils"/>
    </source>
</evidence>
<dbReference type="STRING" id="796925.A0A137PBF7"/>
<dbReference type="EMBL" id="KQ964456">
    <property type="protein sequence ID" value="KXN72271.1"/>
    <property type="molecule type" value="Genomic_DNA"/>
</dbReference>
<reference evidence="7 8" key="1">
    <citation type="journal article" date="2015" name="Genome Biol. Evol.">
        <title>Phylogenomic analyses indicate that early fungi evolved digesting cell walls of algal ancestors of land plants.</title>
        <authorList>
            <person name="Chang Y."/>
            <person name="Wang S."/>
            <person name="Sekimoto S."/>
            <person name="Aerts A.L."/>
            <person name="Choi C."/>
            <person name="Clum A."/>
            <person name="LaButti K.M."/>
            <person name="Lindquist E.A."/>
            <person name="Yee Ngan C."/>
            <person name="Ohm R.A."/>
            <person name="Salamov A.A."/>
            <person name="Grigoriev I.V."/>
            <person name="Spatafora J.W."/>
            <person name="Berbee M.L."/>
        </authorList>
    </citation>
    <scope>NUCLEOTIDE SEQUENCE [LARGE SCALE GENOMIC DNA]</scope>
    <source>
        <strain evidence="7 8">NRRL 28638</strain>
    </source>
</reference>
<feature type="compositionally biased region" description="Basic residues" evidence="5">
    <location>
        <begin position="849"/>
        <end position="861"/>
    </location>
</feature>
<evidence type="ECO:0000313" key="8">
    <source>
        <dbReference type="Proteomes" id="UP000070444"/>
    </source>
</evidence>
<evidence type="ECO:0000256" key="3">
    <source>
        <dbReference type="ARBA" id="ARBA00023242"/>
    </source>
</evidence>
<feature type="compositionally biased region" description="Polar residues" evidence="5">
    <location>
        <begin position="823"/>
        <end position="833"/>
    </location>
</feature>
<evidence type="ECO:0000256" key="5">
    <source>
        <dbReference type="SAM" id="MobiDB-lite"/>
    </source>
</evidence>
<dbReference type="InterPro" id="IPR008847">
    <property type="entry name" value="Suf"/>
</dbReference>
<dbReference type="GO" id="GO:0005634">
    <property type="term" value="C:nucleus"/>
    <property type="evidence" value="ECO:0007669"/>
    <property type="project" value="UniProtKB-SubCell"/>
</dbReference>
<dbReference type="PANTHER" id="PTHR19980:SF0">
    <property type="entry name" value="CLEAVAGE STIMULATION FACTOR SUBUNIT 3"/>
    <property type="match status" value="1"/>
</dbReference>
<dbReference type="GO" id="GO:0003729">
    <property type="term" value="F:mRNA binding"/>
    <property type="evidence" value="ECO:0007669"/>
    <property type="project" value="TreeGrafter"/>
</dbReference>
<keyword evidence="3" id="KW-0539">Nucleus</keyword>
<dbReference type="PANTHER" id="PTHR19980">
    <property type="entry name" value="RNA CLEAVAGE STIMULATION FACTOR"/>
    <property type="match status" value="1"/>
</dbReference>
<dbReference type="Gene3D" id="1.25.40.1040">
    <property type="match status" value="2"/>
</dbReference>
<keyword evidence="2" id="KW-0677">Repeat</keyword>
<dbReference type="InterPro" id="IPR045243">
    <property type="entry name" value="Rna14-like"/>
</dbReference>
<feature type="coiled-coil region" evidence="4">
    <location>
        <begin position="346"/>
        <end position="414"/>
    </location>
</feature>
<keyword evidence="4" id="KW-0175">Coiled coil</keyword>
<feature type="domain" description="Suppressor of forked" evidence="6">
    <location>
        <begin position="5"/>
        <end position="580"/>
    </location>
</feature>
<dbReference type="SMART" id="SM00386">
    <property type="entry name" value="HAT"/>
    <property type="match status" value="7"/>
</dbReference>
<dbReference type="SUPFAM" id="SSF48452">
    <property type="entry name" value="TPR-like"/>
    <property type="match status" value="2"/>
</dbReference>
<dbReference type="InterPro" id="IPR003107">
    <property type="entry name" value="HAT"/>
</dbReference>
<evidence type="ECO:0000313" key="7">
    <source>
        <dbReference type="EMBL" id="KXN72271.1"/>
    </source>
</evidence>
<organism evidence="7 8">
    <name type="scientific">Conidiobolus coronatus (strain ATCC 28846 / CBS 209.66 / NRRL 28638)</name>
    <name type="common">Delacroixia coronata</name>
    <dbReference type="NCBI Taxonomy" id="796925"/>
    <lineage>
        <taxon>Eukaryota</taxon>
        <taxon>Fungi</taxon>
        <taxon>Fungi incertae sedis</taxon>
        <taxon>Zoopagomycota</taxon>
        <taxon>Entomophthoromycotina</taxon>
        <taxon>Entomophthoromycetes</taxon>
        <taxon>Entomophthorales</taxon>
        <taxon>Ancylistaceae</taxon>
        <taxon>Conidiobolus</taxon>
    </lineage>
</organism>
<dbReference type="Pfam" id="PF05843">
    <property type="entry name" value="Suf"/>
    <property type="match status" value="1"/>
</dbReference>
<dbReference type="OMA" id="VQLWSVY"/>
<protein>
    <submittedName>
        <fullName evidence="7">Suf-domain-containing protein</fullName>
    </submittedName>
</protein>
<dbReference type="InterPro" id="IPR011990">
    <property type="entry name" value="TPR-like_helical_dom_sf"/>
</dbReference>
<name>A0A137PBF7_CONC2</name>
<dbReference type="Proteomes" id="UP000070444">
    <property type="component" value="Unassembled WGS sequence"/>
</dbReference>
<feature type="compositionally biased region" description="Polar residues" evidence="5">
    <location>
        <begin position="870"/>
        <end position="889"/>
    </location>
</feature>
<evidence type="ECO:0000256" key="1">
    <source>
        <dbReference type="ARBA" id="ARBA00004123"/>
    </source>
</evidence>
<dbReference type="GO" id="GO:0031124">
    <property type="term" value="P:mRNA 3'-end processing"/>
    <property type="evidence" value="ECO:0007669"/>
    <property type="project" value="InterPro"/>
</dbReference>
<dbReference type="AlphaFoldDB" id="A0A137PBF7"/>
<feature type="compositionally biased region" description="Low complexity" evidence="5">
    <location>
        <begin position="780"/>
        <end position="804"/>
    </location>
</feature>